<accession>A0A927PM23</accession>
<dbReference type="AlphaFoldDB" id="A0A927PM23"/>
<dbReference type="Proteomes" id="UP000642993">
    <property type="component" value="Unassembled WGS sequence"/>
</dbReference>
<evidence type="ECO:0000313" key="3">
    <source>
        <dbReference type="Proteomes" id="UP000642993"/>
    </source>
</evidence>
<dbReference type="PANTHER" id="PTHR30543:SF21">
    <property type="entry name" value="NAD(P)H-DEPENDENT FMN REDUCTASE LOT6"/>
    <property type="match status" value="1"/>
</dbReference>
<reference evidence="2" key="1">
    <citation type="submission" date="2020-09" db="EMBL/GenBank/DDBJ databases">
        <title>Hoyosella lacisalsi sp. nov., a halotolerant actinobacterium isolated from soil of Lake Gudzhirganskoe.</title>
        <authorList>
            <person name="Yang Q."/>
            <person name="Guo P.Y."/>
            <person name="Liu S.W."/>
            <person name="Li F.N."/>
            <person name="Sun C.H."/>
        </authorList>
    </citation>
    <scope>NUCLEOTIDE SEQUENCE</scope>
    <source>
        <strain evidence="2">G463</strain>
    </source>
</reference>
<dbReference type="PANTHER" id="PTHR30543">
    <property type="entry name" value="CHROMATE REDUCTASE"/>
    <property type="match status" value="1"/>
</dbReference>
<comment type="caution">
    <text evidence="2">The sequence shown here is derived from an EMBL/GenBank/DDBJ whole genome shotgun (WGS) entry which is preliminary data.</text>
</comment>
<protein>
    <submittedName>
        <fullName evidence="2">NAD(P)H-dependent oxidoreductase</fullName>
    </submittedName>
</protein>
<dbReference type="InterPro" id="IPR005025">
    <property type="entry name" value="FMN_Rdtase-like_dom"/>
</dbReference>
<keyword evidence="3" id="KW-1185">Reference proteome</keyword>
<feature type="domain" description="NADPH-dependent FMN reductase-like" evidence="1">
    <location>
        <begin position="6"/>
        <end position="153"/>
    </location>
</feature>
<name>A0A927PM23_9ACTN</name>
<dbReference type="SUPFAM" id="SSF52218">
    <property type="entry name" value="Flavoproteins"/>
    <property type="match status" value="1"/>
</dbReference>
<dbReference type="GO" id="GO:0016491">
    <property type="term" value="F:oxidoreductase activity"/>
    <property type="evidence" value="ECO:0007669"/>
    <property type="project" value="InterPro"/>
</dbReference>
<sequence length="187" mass="19073">MTASTTIAVLVGSVRDGSLNHQLARIAAENAPGSTAVTIVEGLESVPFYSEDLDSPTGIPAAAAALRESVGAADAVLLVTPEYNGTLPAVLKNAIDWASRPFGEGAIKDKPVAVAGISAGQYGGKWAHDDARRSAGVAGARVVENLTLSIGGAYQRFAEHGPADDAELVEQIREVVTELANAVAVAA</sequence>
<dbReference type="InterPro" id="IPR050712">
    <property type="entry name" value="NAD(P)H-dep_reductase"/>
</dbReference>
<dbReference type="Pfam" id="PF03358">
    <property type="entry name" value="FMN_red"/>
    <property type="match status" value="1"/>
</dbReference>
<dbReference type="GO" id="GO:0010181">
    <property type="term" value="F:FMN binding"/>
    <property type="evidence" value="ECO:0007669"/>
    <property type="project" value="TreeGrafter"/>
</dbReference>
<dbReference type="Gene3D" id="3.40.50.360">
    <property type="match status" value="1"/>
</dbReference>
<dbReference type="RefSeq" id="WP_192038476.1">
    <property type="nucleotide sequence ID" value="NZ_JACYWE010000003.1"/>
</dbReference>
<evidence type="ECO:0000313" key="2">
    <source>
        <dbReference type="EMBL" id="MBD8505987.1"/>
    </source>
</evidence>
<dbReference type="InterPro" id="IPR029039">
    <property type="entry name" value="Flavoprotein-like_sf"/>
</dbReference>
<organism evidence="2 3">
    <name type="scientific">Lolliginicoccus lacisalsi</name>
    <dbReference type="NCBI Taxonomy" id="2742202"/>
    <lineage>
        <taxon>Bacteria</taxon>
        <taxon>Bacillati</taxon>
        <taxon>Actinomycetota</taxon>
        <taxon>Actinomycetes</taxon>
        <taxon>Mycobacteriales</taxon>
        <taxon>Hoyosellaceae</taxon>
        <taxon>Lolliginicoccus</taxon>
    </lineage>
</organism>
<dbReference type="EMBL" id="JACYWE010000003">
    <property type="protein sequence ID" value="MBD8505987.1"/>
    <property type="molecule type" value="Genomic_DNA"/>
</dbReference>
<evidence type="ECO:0000259" key="1">
    <source>
        <dbReference type="Pfam" id="PF03358"/>
    </source>
</evidence>
<dbReference type="GO" id="GO:0005829">
    <property type="term" value="C:cytosol"/>
    <property type="evidence" value="ECO:0007669"/>
    <property type="project" value="TreeGrafter"/>
</dbReference>
<proteinExistence type="predicted"/>
<gene>
    <name evidence="2" type="ORF">HT102_05760</name>
</gene>